<dbReference type="InterPro" id="IPR021373">
    <property type="entry name" value="DUF2993"/>
</dbReference>
<feature type="transmembrane region" description="Helical" evidence="1">
    <location>
        <begin position="12"/>
        <end position="32"/>
    </location>
</feature>
<sequence length="241" mass="24784">MSRSSHRGRDVIIFIMVLALLGVAVMVVDHVVRDRAEQAIDDKLTAKVGTLSEVHTRITDPVFLASAVQNKVSGAELTLGSFTLTGGTRTVHVSSATVNLHNVSPLTKPAEATVESLDAAVTVDWATLSSLTGVQLSYAGDGRAAGSTNITAGSQTIPIQVTASLNVNNPHGQLGLVSPSATLAGVDVPSDVIAGATKAFQDKLTLPTAGDGLSYSSVTLTEQGATLGVHGDHVDLGKLKQ</sequence>
<keyword evidence="1" id="KW-0472">Membrane</keyword>
<dbReference type="Pfam" id="PF11209">
    <property type="entry name" value="LmeA"/>
    <property type="match status" value="1"/>
</dbReference>
<evidence type="ECO:0000313" key="3">
    <source>
        <dbReference type="EMBL" id="SCQ77349.1"/>
    </source>
</evidence>
<keyword evidence="1" id="KW-0812">Transmembrane</keyword>
<dbReference type="RefSeq" id="WP_036942321.1">
    <property type="nucleotide sequence ID" value="NZ_CCYQ01000035.1"/>
</dbReference>
<gene>
    <name evidence="2" type="ORF">PFR_JS10_793</name>
    <name evidence="3" type="ORF">PFR_JS23_816</name>
</gene>
<dbReference type="Proteomes" id="UP000250080">
    <property type="component" value="Chromosome I"/>
</dbReference>
<dbReference type="AlphaFoldDB" id="A0A2C7Z9N9"/>
<dbReference type="EMBL" id="LT618793">
    <property type="protein sequence ID" value="SCQ77349.1"/>
    <property type="molecule type" value="Genomic_DNA"/>
</dbReference>
<proteinExistence type="predicted"/>
<evidence type="ECO:0000313" key="2">
    <source>
        <dbReference type="EMBL" id="SBN38436.1"/>
    </source>
</evidence>
<organism evidence="2">
    <name type="scientific">Propionibacterium freudenreichii</name>
    <dbReference type="NCBI Taxonomy" id="1744"/>
    <lineage>
        <taxon>Bacteria</taxon>
        <taxon>Bacillati</taxon>
        <taxon>Actinomycetota</taxon>
        <taxon>Actinomycetes</taxon>
        <taxon>Propionibacteriales</taxon>
        <taxon>Propionibacteriaceae</taxon>
        <taxon>Propionibacterium</taxon>
    </lineage>
</organism>
<evidence type="ECO:0008006" key="5">
    <source>
        <dbReference type="Google" id="ProtNLM"/>
    </source>
</evidence>
<accession>A0A2C7Z9N9</accession>
<reference evidence="2" key="1">
    <citation type="submission" date="2016-05" db="EMBL/GenBank/DDBJ databases">
        <authorList>
            <person name="Lavstsen T."/>
            <person name="Jespersen J.S."/>
        </authorList>
    </citation>
    <scope>NUCLEOTIDE SEQUENCE</scope>
    <source>
        <strain evidence="2">PFRJS10</strain>
    </source>
</reference>
<dbReference type="EMBL" id="LT576035">
    <property type="protein sequence ID" value="SBN38436.1"/>
    <property type="molecule type" value="Genomic_DNA"/>
</dbReference>
<keyword evidence="1" id="KW-1133">Transmembrane helix</keyword>
<name>A0A2C7Z9N9_9ACTN</name>
<reference evidence="3 4" key="2">
    <citation type="submission" date="2016-09" db="EMBL/GenBank/DDBJ databases">
        <authorList>
            <person name="Laine KS P."/>
        </authorList>
    </citation>
    <scope>NUCLEOTIDE SEQUENCE [LARGE SCALE GENOMIC DNA]</scope>
    <source>
        <strain evidence="3">PFRJS-23</strain>
    </source>
</reference>
<evidence type="ECO:0000256" key="1">
    <source>
        <dbReference type="SAM" id="Phobius"/>
    </source>
</evidence>
<protein>
    <recommendedName>
        <fullName evidence="5">DUF2993 domain-containing protein</fullName>
    </recommendedName>
</protein>
<evidence type="ECO:0000313" key="4">
    <source>
        <dbReference type="Proteomes" id="UP000250080"/>
    </source>
</evidence>